<keyword evidence="2" id="KW-0805">Transcription regulation</keyword>
<keyword evidence="4" id="KW-0238">DNA-binding</keyword>
<evidence type="ECO:0000259" key="7">
    <source>
        <dbReference type="Pfam" id="PF08281"/>
    </source>
</evidence>
<evidence type="ECO:0000256" key="2">
    <source>
        <dbReference type="ARBA" id="ARBA00023015"/>
    </source>
</evidence>
<feature type="domain" description="RNA polymerase sigma factor 70 region 4 type 2" evidence="7">
    <location>
        <begin position="146"/>
        <end position="198"/>
    </location>
</feature>
<dbReference type="GO" id="GO:0016987">
    <property type="term" value="F:sigma factor activity"/>
    <property type="evidence" value="ECO:0007669"/>
    <property type="project" value="UniProtKB-KW"/>
</dbReference>
<evidence type="ECO:0000313" key="8">
    <source>
        <dbReference type="EMBL" id="OGL47225.1"/>
    </source>
</evidence>
<dbReference type="EMBL" id="MGDE01000051">
    <property type="protein sequence ID" value="OGL47225.1"/>
    <property type="molecule type" value="Genomic_DNA"/>
</dbReference>
<dbReference type="InterPro" id="IPR039425">
    <property type="entry name" value="RNA_pol_sigma-70-like"/>
</dbReference>
<dbReference type="SUPFAM" id="SSF88659">
    <property type="entry name" value="Sigma3 and sigma4 domains of RNA polymerase sigma factors"/>
    <property type="match status" value="1"/>
</dbReference>
<dbReference type="Pfam" id="PF08281">
    <property type="entry name" value="Sigma70_r4_2"/>
    <property type="match status" value="1"/>
</dbReference>
<dbReference type="InterPro" id="IPR007627">
    <property type="entry name" value="RNA_pol_sigma70_r2"/>
</dbReference>
<dbReference type="NCBIfam" id="TIGR02937">
    <property type="entry name" value="sigma70-ECF"/>
    <property type="match status" value="1"/>
</dbReference>
<dbReference type="Pfam" id="PF04542">
    <property type="entry name" value="Sigma70_r2"/>
    <property type="match status" value="1"/>
</dbReference>
<dbReference type="GO" id="GO:0006352">
    <property type="term" value="P:DNA-templated transcription initiation"/>
    <property type="evidence" value="ECO:0007669"/>
    <property type="project" value="InterPro"/>
</dbReference>
<dbReference type="SUPFAM" id="SSF88946">
    <property type="entry name" value="Sigma2 domain of RNA polymerase sigma factors"/>
    <property type="match status" value="1"/>
</dbReference>
<organism evidence="8 9">
    <name type="scientific">Candidatus Schekmanbacteria bacterium RBG_16_38_10</name>
    <dbReference type="NCBI Taxonomy" id="1817879"/>
    <lineage>
        <taxon>Bacteria</taxon>
        <taxon>Candidatus Schekmaniibacteriota</taxon>
    </lineage>
</organism>
<evidence type="ECO:0000256" key="1">
    <source>
        <dbReference type="ARBA" id="ARBA00010641"/>
    </source>
</evidence>
<evidence type="ECO:0000256" key="3">
    <source>
        <dbReference type="ARBA" id="ARBA00023082"/>
    </source>
</evidence>
<proteinExistence type="inferred from homology"/>
<dbReference type="InterPro" id="IPR013325">
    <property type="entry name" value="RNA_pol_sigma_r2"/>
</dbReference>
<evidence type="ECO:0000256" key="5">
    <source>
        <dbReference type="ARBA" id="ARBA00023163"/>
    </source>
</evidence>
<comment type="caution">
    <text evidence="8">The sequence shown here is derived from an EMBL/GenBank/DDBJ whole genome shotgun (WGS) entry which is preliminary data.</text>
</comment>
<evidence type="ECO:0008006" key="10">
    <source>
        <dbReference type="Google" id="ProtNLM"/>
    </source>
</evidence>
<gene>
    <name evidence="8" type="ORF">A2W05_10625</name>
</gene>
<dbReference type="PANTHER" id="PTHR43133:SF8">
    <property type="entry name" value="RNA POLYMERASE SIGMA FACTOR HI_1459-RELATED"/>
    <property type="match status" value="1"/>
</dbReference>
<dbReference type="Gene3D" id="1.10.1740.10">
    <property type="match status" value="1"/>
</dbReference>
<dbReference type="CDD" id="cd06171">
    <property type="entry name" value="Sigma70_r4"/>
    <property type="match status" value="1"/>
</dbReference>
<dbReference type="PANTHER" id="PTHR43133">
    <property type="entry name" value="RNA POLYMERASE ECF-TYPE SIGMA FACTO"/>
    <property type="match status" value="1"/>
</dbReference>
<evidence type="ECO:0000259" key="6">
    <source>
        <dbReference type="Pfam" id="PF04542"/>
    </source>
</evidence>
<accession>A0A1F7S070</accession>
<dbReference type="InterPro" id="IPR014284">
    <property type="entry name" value="RNA_pol_sigma-70_dom"/>
</dbReference>
<dbReference type="AlphaFoldDB" id="A0A1F7S070"/>
<protein>
    <recommendedName>
        <fullName evidence="10">RNA polymerase subunit sigma-24</fullName>
    </recommendedName>
</protein>
<evidence type="ECO:0000256" key="4">
    <source>
        <dbReference type="ARBA" id="ARBA00023125"/>
    </source>
</evidence>
<dbReference type="Gene3D" id="1.10.10.10">
    <property type="entry name" value="Winged helix-like DNA-binding domain superfamily/Winged helix DNA-binding domain"/>
    <property type="match status" value="1"/>
</dbReference>
<dbReference type="InterPro" id="IPR013324">
    <property type="entry name" value="RNA_pol_sigma_r3/r4-like"/>
</dbReference>
<keyword evidence="3" id="KW-0731">Sigma factor</keyword>
<sequence>MIGIEKVDTKRVKIVETPILPHKDKEKEDDAIRRAQKGDDDAFTYLVQQYYGAILNFLYRLSGGDYGYAEDLAQETFLRCHHYMKKYRFKYAFSTWLFTIATNIYKKQWHKHKTVELGMGDIDSGKNDMKQEMSPLVLAEQKEGAQRLLLSIHTLPREQAVALVLREYEQMSYQEVADVLRTNVNTIKSWVLRAKQALCERLSNKGL</sequence>
<dbReference type="InterPro" id="IPR036388">
    <property type="entry name" value="WH-like_DNA-bd_sf"/>
</dbReference>
<evidence type="ECO:0000313" key="9">
    <source>
        <dbReference type="Proteomes" id="UP000178797"/>
    </source>
</evidence>
<feature type="domain" description="RNA polymerase sigma-70 region 2" evidence="6">
    <location>
        <begin position="46"/>
        <end position="113"/>
    </location>
</feature>
<dbReference type="GO" id="GO:0003677">
    <property type="term" value="F:DNA binding"/>
    <property type="evidence" value="ECO:0007669"/>
    <property type="project" value="UniProtKB-KW"/>
</dbReference>
<name>A0A1F7S070_9BACT</name>
<dbReference type="InterPro" id="IPR013249">
    <property type="entry name" value="RNA_pol_sigma70_r4_t2"/>
</dbReference>
<keyword evidence="5" id="KW-0804">Transcription</keyword>
<dbReference type="Proteomes" id="UP000178797">
    <property type="component" value="Unassembled WGS sequence"/>
</dbReference>
<comment type="similarity">
    <text evidence="1">Belongs to the sigma-70 factor family. ECF subfamily.</text>
</comment>
<reference evidence="8 9" key="1">
    <citation type="journal article" date="2016" name="Nat. Commun.">
        <title>Thousands of microbial genomes shed light on interconnected biogeochemical processes in an aquifer system.</title>
        <authorList>
            <person name="Anantharaman K."/>
            <person name="Brown C.T."/>
            <person name="Hug L.A."/>
            <person name="Sharon I."/>
            <person name="Castelle C.J."/>
            <person name="Probst A.J."/>
            <person name="Thomas B.C."/>
            <person name="Singh A."/>
            <person name="Wilkins M.J."/>
            <person name="Karaoz U."/>
            <person name="Brodie E.L."/>
            <person name="Williams K.H."/>
            <person name="Hubbard S.S."/>
            <person name="Banfield J.F."/>
        </authorList>
    </citation>
    <scope>NUCLEOTIDE SEQUENCE [LARGE SCALE GENOMIC DNA]</scope>
</reference>